<evidence type="ECO:0000259" key="3">
    <source>
        <dbReference type="PROSITE" id="PS50943"/>
    </source>
</evidence>
<dbReference type="OrthoDB" id="9805856at2"/>
<dbReference type="EMBL" id="LT906439">
    <property type="protein sequence ID" value="SNU90399.1"/>
    <property type="molecule type" value="Genomic_DNA"/>
</dbReference>
<sequence>MLAISKQIKKYRMERGMTQEELAEQLFISRQAISKWEKGEANPDLDNTVKLAAIFEVSLDDLVLEHKITEENQTHFDHFIYNPNTGEYEKHRVQKMTNFYDFVARFWPLLLILLWGLSHFIYSIIKLFV</sequence>
<name>A0A239SYS7_9STRE</name>
<dbReference type="SMART" id="SM00530">
    <property type="entry name" value="HTH_XRE"/>
    <property type="match status" value="1"/>
</dbReference>
<dbReference type="Gene3D" id="1.10.260.40">
    <property type="entry name" value="lambda repressor-like DNA-binding domains"/>
    <property type="match status" value="1"/>
</dbReference>
<dbReference type="PROSITE" id="PS50943">
    <property type="entry name" value="HTH_CROC1"/>
    <property type="match status" value="1"/>
</dbReference>
<accession>A0A239SYS7</accession>
<keyword evidence="2" id="KW-1133">Transmembrane helix</keyword>
<dbReference type="eggNOG" id="COG1396">
    <property type="taxonomic scope" value="Bacteria"/>
</dbReference>
<dbReference type="InterPro" id="IPR010982">
    <property type="entry name" value="Lambda_DNA-bd_dom_sf"/>
</dbReference>
<feature type="transmembrane region" description="Helical" evidence="2">
    <location>
        <begin position="102"/>
        <end position="125"/>
    </location>
</feature>
<dbReference type="Proteomes" id="UP000215185">
    <property type="component" value="Chromosome 1"/>
</dbReference>
<dbReference type="STRING" id="1123308.GCA_000380085_00989"/>
<dbReference type="InterPro" id="IPR001387">
    <property type="entry name" value="Cro/C1-type_HTH"/>
</dbReference>
<dbReference type="PANTHER" id="PTHR46558">
    <property type="entry name" value="TRACRIPTIONAL REGULATORY PROTEIN-RELATED-RELATED"/>
    <property type="match status" value="1"/>
</dbReference>
<keyword evidence="2" id="KW-0472">Membrane</keyword>
<evidence type="ECO:0000256" key="2">
    <source>
        <dbReference type="SAM" id="Phobius"/>
    </source>
</evidence>
<keyword evidence="2" id="KW-0812">Transmembrane</keyword>
<feature type="domain" description="HTH cro/C1-type" evidence="3">
    <location>
        <begin position="8"/>
        <end position="62"/>
    </location>
</feature>
<proteinExistence type="predicted"/>
<dbReference type="KEGG" id="smen:SAMEA4412692_1842"/>
<dbReference type="PANTHER" id="PTHR46558:SF13">
    <property type="entry name" value="HTH-TYPE TRANSCRIPTIONAL REGULATOR IMMR"/>
    <property type="match status" value="1"/>
</dbReference>
<keyword evidence="5" id="KW-1185">Reference proteome</keyword>
<dbReference type="RefSeq" id="WP_018373563.1">
    <property type="nucleotide sequence ID" value="NZ_LT906439.1"/>
</dbReference>
<evidence type="ECO:0000256" key="1">
    <source>
        <dbReference type="ARBA" id="ARBA00023125"/>
    </source>
</evidence>
<reference evidence="4 5" key="1">
    <citation type="submission" date="2017-06" db="EMBL/GenBank/DDBJ databases">
        <authorList>
            <consortium name="Pathogen Informatics"/>
        </authorList>
    </citation>
    <scope>NUCLEOTIDE SEQUENCE [LARGE SCALE GENOMIC DNA]</scope>
    <source>
        <strain evidence="4 5">NCTC13788</strain>
    </source>
</reference>
<evidence type="ECO:0000313" key="5">
    <source>
        <dbReference type="Proteomes" id="UP000215185"/>
    </source>
</evidence>
<protein>
    <submittedName>
        <fullName evidence="4">DNA-binding protein</fullName>
    </submittedName>
</protein>
<dbReference type="SUPFAM" id="SSF47413">
    <property type="entry name" value="lambda repressor-like DNA-binding domains"/>
    <property type="match status" value="1"/>
</dbReference>
<dbReference type="CDD" id="cd00093">
    <property type="entry name" value="HTH_XRE"/>
    <property type="match status" value="1"/>
</dbReference>
<dbReference type="AlphaFoldDB" id="A0A239SYS7"/>
<keyword evidence="1 4" id="KW-0238">DNA-binding</keyword>
<evidence type="ECO:0000313" key="4">
    <source>
        <dbReference type="EMBL" id="SNU90399.1"/>
    </source>
</evidence>
<gene>
    <name evidence="4" type="primary">immR_3</name>
    <name evidence="4" type="ORF">SAMEA4412692_01842</name>
</gene>
<dbReference type="GO" id="GO:0003677">
    <property type="term" value="F:DNA binding"/>
    <property type="evidence" value="ECO:0007669"/>
    <property type="project" value="UniProtKB-KW"/>
</dbReference>
<organism evidence="4 5">
    <name type="scientific">Streptococcus merionis</name>
    <dbReference type="NCBI Taxonomy" id="400065"/>
    <lineage>
        <taxon>Bacteria</taxon>
        <taxon>Bacillati</taxon>
        <taxon>Bacillota</taxon>
        <taxon>Bacilli</taxon>
        <taxon>Lactobacillales</taxon>
        <taxon>Streptococcaceae</taxon>
        <taxon>Streptococcus</taxon>
    </lineage>
</organism>
<dbReference type="Pfam" id="PF01381">
    <property type="entry name" value="HTH_3"/>
    <property type="match status" value="1"/>
</dbReference>